<keyword evidence="1" id="KW-1133">Transmembrane helix</keyword>
<keyword evidence="1" id="KW-0472">Membrane</keyword>
<dbReference type="EMBL" id="JAQIZT010000010">
    <property type="protein sequence ID" value="KAJ6983749.1"/>
    <property type="molecule type" value="Genomic_DNA"/>
</dbReference>
<dbReference type="Proteomes" id="UP001164929">
    <property type="component" value="Chromosome 10"/>
</dbReference>
<keyword evidence="3" id="KW-1185">Reference proteome</keyword>
<feature type="transmembrane region" description="Helical" evidence="1">
    <location>
        <begin position="31"/>
        <end position="49"/>
    </location>
</feature>
<evidence type="ECO:0000313" key="2">
    <source>
        <dbReference type="EMBL" id="KAJ6983749.1"/>
    </source>
</evidence>
<sequence length="106" mass="12015">MLRSSFAKPLPTRQSLCPLSLFQEFKDFKKGVEILTIFLLRISLSLFTMPPNNSDNLLKMFLKRCVILIAVLPFVFLRTCSYLGHLIQVACSIFLGLSVVGWVCCL</sequence>
<comment type="caution">
    <text evidence="2">The sequence shown here is derived from an EMBL/GenBank/DDBJ whole genome shotgun (WGS) entry which is preliminary data.</text>
</comment>
<feature type="transmembrane region" description="Helical" evidence="1">
    <location>
        <begin position="61"/>
        <end position="79"/>
    </location>
</feature>
<evidence type="ECO:0000256" key="1">
    <source>
        <dbReference type="SAM" id="Phobius"/>
    </source>
</evidence>
<evidence type="ECO:0000313" key="3">
    <source>
        <dbReference type="Proteomes" id="UP001164929"/>
    </source>
</evidence>
<protein>
    <submittedName>
        <fullName evidence="2">Uncharacterized protein</fullName>
    </submittedName>
</protein>
<feature type="transmembrane region" description="Helical" evidence="1">
    <location>
        <begin position="85"/>
        <end position="105"/>
    </location>
</feature>
<organism evidence="2 3">
    <name type="scientific">Populus alba x Populus x berolinensis</name>
    <dbReference type="NCBI Taxonomy" id="444605"/>
    <lineage>
        <taxon>Eukaryota</taxon>
        <taxon>Viridiplantae</taxon>
        <taxon>Streptophyta</taxon>
        <taxon>Embryophyta</taxon>
        <taxon>Tracheophyta</taxon>
        <taxon>Spermatophyta</taxon>
        <taxon>Magnoliopsida</taxon>
        <taxon>eudicotyledons</taxon>
        <taxon>Gunneridae</taxon>
        <taxon>Pentapetalae</taxon>
        <taxon>rosids</taxon>
        <taxon>fabids</taxon>
        <taxon>Malpighiales</taxon>
        <taxon>Salicaceae</taxon>
        <taxon>Saliceae</taxon>
        <taxon>Populus</taxon>
    </lineage>
</organism>
<dbReference type="AlphaFoldDB" id="A0AAD6MDY6"/>
<name>A0AAD6MDY6_9ROSI</name>
<keyword evidence="1" id="KW-0812">Transmembrane</keyword>
<accession>A0AAD6MDY6</accession>
<gene>
    <name evidence="2" type="ORF">NC653_026534</name>
</gene>
<proteinExistence type="predicted"/>
<reference evidence="2" key="1">
    <citation type="journal article" date="2023" name="Mol. Ecol. Resour.">
        <title>Chromosome-level genome assembly of a triploid poplar Populus alba 'Berolinensis'.</title>
        <authorList>
            <person name="Chen S."/>
            <person name="Yu Y."/>
            <person name="Wang X."/>
            <person name="Wang S."/>
            <person name="Zhang T."/>
            <person name="Zhou Y."/>
            <person name="He R."/>
            <person name="Meng N."/>
            <person name="Wang Y."/>
            <person name="Liu W."/>
            <person name="Liu Z."/>
            <person name="Liu J."/>
            <person name="Guo Q."/>
            <person name="Huang H."/>
            <person name="Sederoff R.R."/>
            <person name="Wang G."/>
            <person name="Qu G."/>
            <person name="Chen S."/>
        </authorList>
    </citation>
    <scope>NUCLEOTIDE SEQUENCE</scope>
    <source>
        <strain evidence="2">SC-2020</strain>
    </source>
</reference>